<dbReference type="Proteomes" id="UP000591058">
    <property type="component" value="Unassembled WGS sequence"/>
</dbReference>
<evidence type="ECO:0000256" key="4">
    <source>
        <dbReference type="ARBA" id="ARBA00022989"/>
    </source>
</evidence>
<accession>A0A7K4DP04</accession>
<feature type="transmembrane region" description="Helical" evidence="6">
    <location>
        <begin position="31"/>
        <end position="49"/>
    </location>
</feature>
<dbReference type="RefSeq" id="WP_169032874.1">
    <property type="nucleotide sequence ID" value="NZ_JABBYL010000033.1"/>
</dbReference>
<sequence>MISHIKKMYSSTIFPLLLLLTILSLGVLTPIITMVIFGAILAYYVRFIARKIKPYVKYDTLAVVLGMIILAIPIALLLYFTIIQLLSISGALLGSLQQATADNSTMNLNSINDAVQNLGLSPSVSGNIADAIKSGILQLLSAITNSIITIASSIPALAAQILILIFSIFYFARDGGKIVRYIKDVVPGKDKDFYREVIKGADDVLKSIIVGNIIPAAILGLLSGVVYYFLGYPYVILLAIVSGIAMFIPIIGPWIVYGVIGLFSILTGNTAQGVLLIFFGWIIETTTDFYIRPRISVRYSEVHPLVFLLGFIYGAVTMGIPGLFIGPLILGITYAAYKVYRQERVKSKAQDKKA</sequence>
<dbReference type="GO" id="GO:0016020">
    <property type="term" value="C:membrane"/>
    <property type="evidence" value="ECO:0007669"/>
    <property type="project" value="UniProtKB-SubCell"/>
</dbReference>
<feature type="transmembrane region" description="Helical" evidence="6">
    <location>
        <begin position="208"/>
        <end position="230"/>
    </location>
</feature>
<dbReference type="PANTHER" id="PTHR21716:SF4">
    <property type="entry name" value="TRANSMEMBRANE PROTEIN 245"/>
    <property type="match status" value="1"/>
</dbReference>
<comment type="caution">
    <text evidence="7">The sequence shown here is derived from an EMBL/GenBank/DDBJ whole genome shotgun (WGS) entry which is preliminary data.</text>
</comment>
<name>A0A7K4DP04_9EURY</name>
<dbReference type="PANTHER" id="PTHR21716">
    <property type="entry name" value="TRANSMEMBRANE PROTEIN"/>
    <property type="match status" value="1"/>
</dbReference>
<proteinExistence type="inferred from homology"/>
<feature type="transmembrane region" description="Helical" evidence="6">
    <location>
        <begin position="61"/>
        <end position="86"/>
    </location>
</feature>
<evidence type="ECO:0000256" key="3">
    <source>
        <dbReference type="ARBA" id="ARBA00022692"/>
    </source>
</evidence>
<dbReference type="EMBL" id="JABBYL010000033">
    <property type="protein sequence ID" value="NMO10069.1"/>
    <property type="molecule type" value="Genomic_DNA"/>
</dbReference>
<evidence type="ECO:0000256" key="5">
    <source>
        <dbReference type="ARBA" id="ARBA00023136"/>
    </source>
</evidence>
<keyword evidence="5 6" id="KW-0472">Membrane</keyword>
<evidence type="ECO:0000256" key="2">
    <source>
        <dbReference type="ARBA" id="ARBA00009773"/>
    </source>
</evidence>
<organism evidence="7 8">
    <name type="scientific">Methanobacterium subterraneum</name>
    <dbReference type="NCBI Taxonomy" id="59277"/>
    <lineage>
        <taxon>Archaea</taxon>
        <taxon>Methanobacteriati</taxon>
        <taxon>Methanobacteriota</taxon>
        <taxon>Methanomada group</taxon>
        <taxon>Methanobacteria</taxon>
        <taxon>Methanobacteriales</taxon>
        <taxon>Methanobacteriaceae</taxon>
        <taxon>Methanobacterium</taxon>
    </lineage>
</organism>
<evidence type="ECO:0000313" key="7">
    <source>
        <dbReference type="EMBL" id="NMO10069.1"/>
    </source>
</evidence>
<dbReference type="AlphaFoldDB" id="A0A7K4DP04"/>
<evidence type="ECO:0000256" key="6">
    <source>
        <dbReference type="SAM" id="Phobius"/>
    </source>
</evidence>
<reference evidence="7 8" key="1">
    <citation type="submission" date="2020-04" db="EMBL/GenBank/DDBJ databases">
        <title>Draft genome of Methanobacterium subterraneum isolated from animal feces.</title>
        <authorList>
            <person name="Ouboter H.T."/>
            <person name="Berger S."/>
            <person name="Gungor E."/>
            <person name="Jetten M.S.M."/>
            <person name="Welte C.U."/>
        </authorList>
    </citation>
    <scope>NUCLEOTIDE SEQUENCE [LARGE SCALE GENOMIC DNA]</scope>
    <source>
        <strain evidence="7">HO_2020</strain>
    </source>
</reference>
<evidence type="ECO:0000256" key="1">
    <source>
        <dbReference type="ARBA" id="ARBA00004141"/>
    </source>
</evidence>
<feature type="transmembrane region" description="Helical" evidence="6">
    <location>
        <begin position="311"/>
        <end position="337"/>
    </location>
</feature>
<feature type="transmembrane region" description="Helical" evidence="6">
    <location>
        <begin position="147"/>
        <end position="172"/>
    </location>
</feature>
<dbReference type="InterPro" id="IPR002549">
    <property type="entry name" value="AI-2E-like"/>
</dbReference>
<keyword evidence="3 6" id="KW-0812">Transmembrane</keyword>
<comment type="subcellular location">
    <subcellularLocation>
        <location evidence="1">Membrane</location>
        <topology evidence="1">Multi-pass membrane protein</topology>
    </subcellularLocation>
</comment>
<dbReference type="Pfam" id="PF01594">
    <property type="entry name" value="AI-2E_transport"/>
    <property type="match status" value="1"/>
</dbReference>
<gene>
    <name evidence="7" type="ORF">HG719_09590</name>
</gene>
<evidence type="ECO:0000313" key="8">
    <source>
        <dbReference type="Proteomes" id="UP000591058"/>
    </source>
</evidence>
<comment type="similarity">
    <text evidence="2">Belongs to the autoinducer-2 exporter (AI-2E) (TC 2.A.86) family.</text>
</comment>
<keyword evidence="4 6" id="KW-1133">Transmembrane helix</keyword>
<feature type="transmembrane region" description="Helical" evidence="6">
    <location>
        <begin position="236"/>
        <end position="266"/>
    </location>
</feature>
<protein>
    <submittedName>
        <fullName evidence="7">AI-2E family transporter</fullName>
    </submittedName>
</protein>